<sequence>MNRLTKKWAQLKQDGRKALIPYIVAGDPNPDFTVGAMLELVAAGADILELGVPFSDPMAEGPTIALAHERALEHNVSLTSVLDMVSEFRKSDDVTPVILMGYANPVEIVGYEEFANRAADAGVDGLLTVDMPPEEATALDSELKKHDIDNIFLLSPTTTDDRAANICQAASGYLYYVSLKGVTGAANLDIAEVRERVERLRGMTDLPITVGFGIKDDASASAIATVSDGAVVGSALVQRIADASSKYDNAALAKYGAELIGSMRIAMDS</sequence>
<dbReference type="AlphaFoldDB" id="A0A3N2DJK6"/>
<dbReference type="InterPro" id="IPR011060">
    <property type="entry name" value="RibuloseP-bd_barrel"/>
</dbReference>
<dbReference type="CDD" id="cd04724">
    <property type="entry name" value="Tryptophan_synthase_alpha"/>
    <property type="match status" value="1"/>
</dbReference>
<comment type="subunit">
    <text evidence="3 9">Tetramer of two alpha and two beta chains.</text>
</comment>
<dbReference type="GO" id="GO:0004834">
    <property type="term" value="F:tryptophan synthase activity"/>
    <property type="evidence" value="ECO:0007669"/>
    <property type="project" value="UniProtKB-UniRule"/>
</dbReference>
<accession>A0A3N2DJK6</accession>
<feature type="active site" description="Proton acceptor" evidence="9">
    <location>
        <position position="60"/>
    </location>
</feature>
<dbReference type="InterPro" id="IPR013785">
    <property type="entry name" value="Aldolase_TIM"/>
</dbReference>
<dbReference type="SUPFAM" id="SSF51366">
    <property type="entry name" value="Ribulose-phoshate binding barrel"/>
    <property type="match status" value="1"/>
</dbReference>
<evidence type="ECO:0000256" key="9">
    <source>
        <dbReference type="HAMAP-Rule" id="MF_00131"/>
    </source>
</evidence>
<dbReference type="EMBL" id="RKHR01000005">
    <property type="protein sequence ID" value="ROR99965.1"/>
    <property type="molecule type" value="Genomic_DNA"/>
</dbReference>
<comment type="similarity">
    <text evidence="9 10">Belongs to the TrpA family.</text>
</comment>
<keyword evidence="7 9" id="KW-0456">Lyase</keyword>
<evidence type="ECO:0000256" key="5">
    <source>
        <dbReference type="ARBA" id="ARBA00022822"/>
    </source>
</evidence>
<dbReference type="EC" id="4.2.1.20" evidence="9"/>
<keyword evidence="5 9" id="KW-0822">Tryptophan biosynthesis</keyword>
<evidence type="ECO:0000256" key="1">
    <source>
        <dbReference type="ARBA" id="ARBA00003365"/>
    </source>
</evidence>
<keyword evidence="4 9" id="KW-0028">Amino-acid biosynthesis</keyword>
<evidence type="ECO:0000256" key="6">
    <source>
        <dbReference type="ARBA" id="ARBA00023141"/>
    </source>
</evidence>
<dbReference type="RefSeq" id="WP_123712966.1">
    <property type="nucleotide sequence ID" value="NZ_RKHR01000005.1"/>
</dbReference>
<evidence type="ECO:0000256" key="8">
    <source>
        <dbReference type="ARBA" id="ARBA00049047"/>
    </source>
</evidence>
<dbReference type="Gene3D" id="3.20.20.70">
    <property type="entry name" value="Aldolase class I"/>
    <property type="match status" value="1"/>
</dbReference>
<evidence type="ECO:0000256" key="4">
    <source>
        <dbReference type="ARBA" id="ARBA00022605"/>
    </source>
</evidence>
<dbReference type="NCBIfam" id="TIGR00262">
    <property type="entry name" value="trpA"/>
    <property type="match status" value="1"/>
</dbReference>
<comment type="pathway">
    <text evidence="2 9">Amino-acid biosynthesis; L-tryptophan biosynthesis; L-tryptophan from chorismate: step 5/5.</text>
</comment>
<dbReference type="OrthoDB" id="9804578at2"/>
<evidence type="ECO:0000256" key="2">
    <source>
        <dbReference type="ARBA" id="ARBA00004733"/>
    </source>
</evidence>
<protein>
    <recommendedName>
        <fullName evidence="9">Tryptophan synthase alpha chain</fullName>
        <ecNumber evidence="9">4.2.1.20</ecNumber>
    </recommendedName>
</protein>
<dbReference type="FunFam" id="3.20.20.70:FF:000037">
    <property type="entry name" value="Tryptophan synthase alpha chain"/>
    <property type="match status" value="1"/>
</dbReference>
<keyword evidence="12" id="KW-1185">Reference proteome</keyword>
<evidence type="ECO:0000313" key="12">
    <source>
        <dbReference type="Proteomes" id="UP000275394"/>
    </source>
</evidence>
<feature type="active site" description="Proton acceptor" evidence="9">
    <location>
        <position position="49"/>
    </location>
</feature>
<dbReference type="GO" id="GO:0005829">
    <property type="term" value="C:cytosol"/>
    <property type="evidence" value="ECO:0007669"/>
    <property type="project" value="TreeGrafter"/>
</dbReference>
<dbReference type="HAMAP" id="MF_00131">
    <property type="entry name" value="Trp_synth_alpha"/>
    <property type="match status" value="1"/>
</dbReference>
<dbReference type="Proteomes" id="UP000275394">
    <property type="component" value="Unassembled WGS sequence"/>
</dbReference>
<comment type="caution">
    <text evidence="11">The sequence shown here is derived from an EMBL/GenBank/DDBJ whole genome shotgun (WGS) entry which is preliminary data.</text>
</comment>
<dbReference type="UniPathway" id="UPA00035">
    <property type="reaction ID" value="UER00044"/>
</dbReference>
<dbReference type="InterPro" id="IPR002028">
    <property type="entry name" value="Trp_synthase_suA"/>
</dbReference>
<evidence type="ECO:0000256" key="7">
    <source>
        <dbReference type="ARBA" id="ARBA00023239"/>
    </source>
</evidence>
<keyword evidence="6 9" id="KW-0057">Aromatic amino acid biosynthesis</keyword>
<dbReference type="InterPro" id="IPR018204">
    <property type="entry name" value="Trp_synthase_alpha_AS"/>
</dbReference>
<organism evidence="11 12">
    <name type="scientific">Sinobacterium caligoides</name>
    <dbReference type="NCBI Taxonomy" id="933926"/>
    <lineage>
        <taxon>Bacteria</taxon>
        <taxon>Pseudomonadati</taxon>
        <taxon>Pseudomonadota</taxon>
        <taxon>Gammaproteobacteria</taxon>
        <taxon>Cellvibrionales</taxon>
        <taxon>Spongiibacteraceae</taxon>
        <taxon>Sinobacterium</taxon>
    </lineage>
</organism>
<reference evidence="11 12" key="1">
    <citation type="submission" date="2018-11" db="EMBL/GenBank/DDBJ databases">
        <title>Genomic Encyclopedia of Type Strains, Phase IV (KMG-IV): sequencing the most valuable type-strain genomes for metagenomic binning, comparative biology and taxonomic classification.</title>
        <authorList>
            <person name="Goeker M."/>
        </authorList>
    </citation>
    <scope>NUCLEOTIDE SEQUENCE [LARGE SCALE GENOMIC DNA]</scope>
    <source>
        <strain evidence="11 12">DSM 100316</strain>
    </source>
</reference>
<name>A0A3N2DJK6_9GAMM</name>
<dbReference type="PROSITE" id="PS00167">
    <property type="entry name" value="TRP_SYNTHASE_ALPHA"/>
    <property type="match status" value="1"/>
</dbReference>
<evidence type="ECO:0000313" key="11">
    <source>
        <dbReference type="EMBL" id="ROR99965.1"/>
    </source>
</evidence>
<evidence type="ECO:0000256" key="3">
    <source>
        <dbReference type="ARBA" id="ARBA00011270"/>
    </source>
</evidence>
<dbReference type="Pfam" id="PF00290">
    <property type="entry name" value="Trp_syntA"/>
    <property type="match status" value="1"/>
</dbReference>
<gene>
    <name evidence="9" type="primary">trpA</name>
    <name evidence="11" type="ORF">EDC56_2600</name>
</gene>
<dbReference type="PANTHER" id="PTHR43406:SF1">
    <property type="entry name" value="TRYPTOPHAN SYNTHASE ALPHA CHAIN, CHLOROPLASTIC"/>
    <property type="match status" value="1"/>
</dbReference>
<evidence type="ECO:0000256" key="10">
    <source>
        <dbReference type="RuleBase" id="RU003662"/>
    </source>
</evidence>
<comment type="function">
    <text evidence="1 9">The alpha subunit is responsible for the aldol cleavage of indoleglycerol phosphate to indole and glyceraldehyde 3-phosphate.</text>
</comment>
<proteinExistence type="inferred from homology"/>
<dbReference type="PANTHER" id="PTHR43406">
    <property type="entry name" value="TRYPTOPHAN SYNTHASE, ALPHA CHAIN"/>
    <property type="match status" value="1"/>
</dbReference>
<comment type="catalytic activity">
    <reaction evidence="8 9">
        <text>(1S,2R)-1-C-(indol-3-yl)glycerol 3-phosphate + L-serine = D-glyceraldehyde 3-phosphate + L-tryptophan + H2O</text>
        <dbReference type="Rhea" id="RHEA:10532"/>
        <dbReference type="ChEBI" id="CHEBI:15377"/>
        <dbReference type="ChEBI" id="CHEBI:33384"/>
        <dbReference type="ChEBI" id="CHEBI:57912"/>
        <dbReference type="ChEBI" id="CHEBI:58866"/>
        <dbReference type="ChEBI" id="CHEBI:59776"/>
        <dbReference type="EC" id="4.2.1.20"/>
    </reaction>
</comment>